<accession>A0A803NJ19</accession>
<organism evidence="1 2">
    <name type="scientific">Cannabis sativa</name>
    <name type="common">Hemp</name>
    <name type="synonym">Marijuana</name>
    <dbReference type="NCBI Taxonomy" id="3483"/>
    <lineage>
        <taxon>Eukaryota</taxon>
        <taxon>Viridiplantae</taxon>
        <taxon>Streptophyta</taxon>
        <taxon>Embryophyta</taxon>
        <taxon>Tracheophyta</taxon>
        <taxon>Spermatophyta</taxon>
        <taxon>Magnoliopsida</taxon>
        <taxon>eudicotyledons</taxon>
        <taxon>Gunneridae</taxon>
        <taxon>Pentapetalae</taxon>
        <taxon>rosids</taxon>
        <taxon>fabids</taxon>
        <taxon>Rosales</taxon>
        <taxon>Cannabaceae</taxon>
        <taxon>Cannabis</taxon>
    </lineage>
</organism>
<dbReference type="EMBL" id="UZAU01000053">
    <property type="status" value="NOT_ANNOTATED_CDS"/>
    <property type="molecule type" value="Genomic_DNA"/>
</dbReference>
<evidence type="ECO:0008006" key="3">
    <source>
        <dbReference type="Google" id="ProtNLM"/>
    </source>
</evidence>
<dbReference type="AlphaFoldDB" id="A0A803NJ19"/>
<dbReference type="Proteomes" id="UP000596661">
    <property type="component" value="Chromosome 1"/>
</dbReference>
<sequence>MGCVMTPEYAFLVNGRPRGRVIPSRGLQQGCPVSPYLILFCVEALSSLISQAESQFELMGLSEFIAPNGEWDVGKSQMTFLPMDADAILSIPLASGVYGDKWCWHFDRDDIYSIKSDYSLAWSLQFDEGVADLSRLVR</sequence>
<reference evidence="1" key="2">
    <citation type="submission" date="2021-03" db="UniProtKB">
        <authorList>
            <consortium name="EnsemblPlants"/>
        </authorList>
    </citation>
    <scope>IDENTIFICATION</scope>
</reference>
<name>A0A803NJ19_CANSA</name>
<protein>
    <recommendedName>
        <fullName evidence="3">Reverse transcriptase domain-containing protein</fullName>
    </recommendedName>
</protein>
<dbReference type="EnsemblPlants" id="evm.model.01.1921">
    <property type="protein sequence ID" value="cds.evm.model.01.1921"/>
    <property type="gene ID" value="evm.TU.01.1921"/>
</dbReference>
<keyword evidence="2" id="KW-1185">Reference proteome</keyword>
<dbReference type="Gramene" id="evm.model.01.1921">
    <property type="protein sequence ID" value="cds.evm.model.01.1921"/>
    <property type="gene ID" value="evm.TU.01.1921"/>
</dbReference>
<proteinExistence type="predicted"/>
<evidence type="ECO:0000313" key="1">
    <source>
        <dbReference type="EnsemblPlants" id="cds.evm.model.01.1921"/>
    </source>
</evidence>
<evidence type="ECO:0000313" key="2">
    <source>
        <dbReference type="Proteomes" id="UP000596661"/>
    </source>
</evidence>
<reference evidence="1" key="1">
    <citation type="submission" date="2018-11" db="EMBL/GenBank/DDBJ databases">
        <authorList>
            <person name="Grassa J C."/>
        </authorList>
    </citation>
    <scope>NUCLEOTIDE SEQUENCE [LARGE SCALE GENOMIC DNA]</scope>
</reference>